<proteinExistence type="predicted"/>
<reference evidence="1" key="2">
    <citation type="journal article" date="2015" name="Data Brief">
        <title>Shoot transcriptome of the giant reed, Arundo donax.</title>
        <authorList>
            <person name="Barrero R.A."/>
            <person name="Guerrero F.D."/>
            <person name="Moolhuijzen P."/>
            <person name="Goolsby J.A."/>
            <person name="Tidwell J."/>
            <person name="Bellgard S.E."/>
            <person name="Bellgard M.I."/>
        </authorList>
    </citation>
    <scope>NUCLEOTIDE SEQUENCE</scope>
    <source>
        <tissue evidence="1">Shoot tissue taken approximately 20 cm above the soil surface</tissue>
    </source>
</reference>
<sequence>MNRPPMYTYFHINFKTLISLPCYGIPM</sequence>
<accession>A0A0A8ZN96</accession>
<dbReference type="AlphaFoldDB" id="A0A0A8ZN96"/>
<evidence type="ECO:0000313" key="1">
    <source>
        <dbReference type="EMBL" id="JAD40894.1"/>
    </source>
</evidence>
<reference evidence="1" key="1">
    <citation type="submission" date="2014-09" db="EMBL/GenBank/DDBJ databases">
        <authorList>
            <person name="Magalhaes I.L.F."/>
            <person name="Oliveira U."/>
            <person name="Santos F.R."/>
            <person name="Vidigal T.H.D.A."/>
            <person name="Brescovit A.D."/>
            <person name="Santos A.J."/>
        </authorList>
    </citation>
    <scope>NUCLEOTIDE SEQUENCE</scope>
    <source>
        <tissue evidence="1">Shoot tissue taken approximately 20 cm above the soil surface</tissue>
    </source>
</reference>
<organism evidence="1">
    <name type="scientific">Arundo donax</name>
    <name type="common">Giant reed</name>
    <name type="synonym">Donax arundinaceus</name>
    <dbReference type="NCBI Taxonomy" id="35708"/>
    <lineage>
        <taxon>Eukaryota</taxon>
        <taxon>Viridiplantae</taxon>
        <taxon>Streptophyta</taxon>
        <taxon>Embryophyta</taxon>
        <taxon>Tracheophyta</taxon>
        <taxon>Spermatophyta</taxon>
        <taxon>Magnoliopsida</taxon>
        <taxon>Liliopsida</taxon>
        <taxon>Poales</taxon>
        <taxon>Poaceae</taxon>
        <taxon>PACMAD clade</taxon>
        <taxon>Arundinoideae</taxon>
        <taxon>Arundineae</taxon>
        <taxon>Arundo</taxon>
    </lineage>
</organism>
<name>A0A0A8ZN96_ARUDO</name>
<dbReference type="EMBL" id="GBRH01257001">
    <property type="protein sequence ID" value="JAD40894.1"/>
    <property type="molecule type" value="Transcribed_RNA"/>
</dbReference>
<protein>
    <submittedName>
        <fullName evidence="1">Uncharacterized protein</fullName>
    </submittedName>
</protein>